<evidence type="ECO:0000313" key="6">
    <source>
        <dbReference type="Proteomes" id="UP001430848"/>
    </source>
</evidence>
<name>A0ABR1PME8_DIAER</name>
<accession>A0ABR1PME8</accession>
<comment type="caution">
    <text evidence="5">The sequence shown here is derived from an EMBL/GenBank/DDBJ whole genome shotgun (WGS) entry which is preliminary data.</text>
</comment>
<dbReference type="Proteomes" id="UP001430848">
    <property type="component" value="Unassembled WGS sequence"/>
</dbReference>
<dbReference type="InterPro" id="IPR023210">
    <property type="entry name" value="NADP_OxRdtase_dom"/>
</dbReference>
<evidence type="ECO:0000313" key="5">
    <source>
        <dbReference type="EMBL" id="KAK7740234.1"/>
    </source>
</evidence>
<sequence length="316" mass="34929">MGRLIYGTAWKKEQTDKLVYCALKEGFRAVSTASQPSNYEEALVALGVRRAIDADVVSRRDVSIQTTFTPAHDQAIKKVVKTNRTGAHHQGWPCPPRASTPSDCPYDPATSLAEQVRSSLATSLKHFTFTPSGPDDVYLDAVILHTPYPDRKHTEEVWTALSAYVPRRVRRLGISNVTDEELQHLIDFCRANPAAAARPTIVQNRFRDSDKDAFNSTVRQMCRENGIEYQAFGVLRTKALLQDQQSVGAVVGLANVSREAALYALVMALQDDMAVLDGTSDPQTMAADINDVRMITGYVDSPEWKRALDSFKGGVQ</sequence>
<dbReference type="InterPro" id="IPR020471">
    <property type="entry name" value="AKR"/>
</dbReference>
<evidence type="ECO:0000256" key="3">
    <source>
        <dbReference type="ARBA" id="ARBA00023002"/>
    </source>
</evidence>
<reference evidence="5 6" key="1">
    <citation type="submission" date="2024-02" db="EMBL/GenBank/DDBJ databases">
        <title>De novo assembly and annotation of 12 fungi associated with fruit tree decline syndrome in Ontario, Canada.</title>
        <authorList>
            <person name="Sulman M."/>
            <person name="Ellouze W."/>
            <person name="Ilyukhin E."/>
        </authorList>
    </citation>
    <scope>NUCLEOTIDE SEQUENCE [LARGE SCALE GENOMIC DNA]</scope>
    <source>
        <strain evidence="5 6">M169</strain>
    </source>
</reference>
<dbReference type="Gene3D" id="3.20.20.100">
    <property type="entry name" value="NADP-dependent oxidoreductase domain"/>
    <property type="match status" value="1"/>
</dbReference>
<protein>
    <recommendedName>
        <fullName evidence="4">NADP-dependent oxidoreductase domain-containing protein</fullName>
    </recommendedName>
</protein>
<evidence type="ECO:0000259" key="4">
    <source>
        <dbReference type="Pfam" id="PF00248"/>
    </source>
</evidence>
<gene>
    <name evidence="5" type="ORF">SLS63_001434</name>
</gene>
<evidence type="ECO:0000256" key="2">
    <source>
        <dbReference type="ARBA" id="ARBA00022857"/>
    </source>
</evidence>
<keyword evidence="2" id="KW-0521">NADP</keyword>
<feature type="domain" description="NADP-dependent oxidoreductase" evidence="4">
    <location>
        <begin position="12"/>
        <end position="243"/>
    </location>
</feature>
<dbReference type="PANTHER" id="PTHR43827:SF3">
    <property type="entry name" value="NADP-DEPENDENT OXIDOREDUCTASE DOMAIN-CONTAINING PROTEIN"/>
    <property type="match status" value="1"/>
</dbReference>
<dbReference type="Pfam" id="PF00248">
    <property type="entry name" value="Aldo_ket_red"/>
    <property type="match status" value="1"/>
</dbReference>
<dbReference type="InterPro" id="IPR036812">
    <property type="entry name" value="NAD(P)_OxRdtase_dom_sf"/>
</dbReference>
<evidence type="ECO:0000256" key="1">
    <source>
        <dbReference type="ARBA" id="ARBA00007905"/>
    </source>
</evidence>
<dbReference type="SUPFAM" id="SSF51430">
    <property type="entry name" value="NAD(P)-linked oxidoreductase"/>
    <property type="match status" value="1"/>
</dbReference>
<comment type="similarity">
    <text evidence="1">Belongs to the aldo/keto reductase family.</text>
</comment>
<dbReference type="PANTHER" id="PTHR43827">
    <property type="entry name" value="2,5-DIKETO-D-GLUCONIC ACID REDUCTASE"/>
    <property type="match status" value="1"/>
</dbReference>
<keyword evidence="3" id="KW-0560">Oxidoreductase</keyword>
<keyword evidence="6" id="KW-1185">Reference proteome</keyword>
<dbReference type="EMBL" id="JAKNSF020000003">
    <property type="protein sequence ID" value="KAK7740234.1"/>
    <property type="molecule type" value="Genomic_DNA"/>
</dbReference>
<organism evidence="5 6">
    <name type="scientific">Diaporthe eres</name>
    <name type="common">Phomopsis oblonga</name>
    <dbReference type="NCBI Taxonomy" id="83184"/>
    <lineage>
        <taxon>Eukaryota</taxon>
        <taxon>Fungi</taxon>
        <taxon>Dikarya</taxon>
        <taxon>Ascomycota</taxon>
        <taxon>Pezizomycotina</taxon>
        <taxon>Sordariomycetes</taxon>
        <taxon>Sordariomycetidae</taxon>
        <taxon>Diaporthales</taxon>
        <taxon>Diaporthaceae</taxon>
        <taxon>Diaporthe</taxon>
        <taxon>Diaporthe eres species complex</taxon>
    </lineage>
</organism>
<proteinExistence type="inferred from homology"/>